<dbReference type="EMBL" id="JH711579">
    <property type="protein sequence ID" value="EIW80345.1"/>
    <property type="molecule type" value="Genomic_DNA"/>
</dbReference>
<proteinExistence type="predicted"/>
<organism evidence="1 2">
    <name type="scientific">Coniophora puteana (strain RWD-64-598)</name>
    <name type="common">Brown rot fungus</name>
    <dbReference type="NCBI Taxonomy" id="741705"/>
    <lineage>
        <taxon>Eukaryota</taxon>
        <taxon>Fungi</taxon>
        <taxon>Dikarya</taxon>
        <taxon>Basidiomycota</taxon>
        <taxon>Agaricomycotina</taxon>
        <taxon>Agaricomycetes</taxon>
        <taxon>Agaricomycetidae</taxon>
        <taxon>Boletales</taxon>
        <taxon>Coniophorineae</taxon>
        <taxon>Coniophoraceae</taxon>
        <taxon>Coniophora</taxon>
    </lineage>
</organism>
<comment type="caution">
    <text evidence="1">The sequence shown here is derived from an EMBL/GenBank/DDBJ whole genome shotgun (WGS) entry which is preliminary data.</text>
</comment>
<protein>
    <submittedName>
        <fullName evidence="1">Glycosyltransferase family 48 protein</fullName>
    </submittedName>
</protein>
<reference evidence="2" key="1">
    <citation type="journal article" date="2012" name="Science">
        <title>The Paleozoic origin of enzymatic lignin decomposition reconstructed from 31 fungal genomes.</title>
        <authorList>
            <person name="Floudas D."/>
            <person name="Binder M."/>
            <person name="Riley R."/>
            <person name="Barry K."/>
            <person name="Blanchette R.A."/>
            <person name="Henrissat B."/>
            <person name="Martinez A.T."/>
            <person name="Otillar R."/>
            <person name="Spatafora J.W."/>
            <person name="Yadav J.S."/>
            <person name="Aerts A."/>
            <person name="Benoit I."/>
            <person name="Boyd A."/>
            <person name="Carlson A."/>
            <person name="Copeland A."/>
            <person name="Coutinho P.M."/>
            <person name="de Vries R.P."/>
            <person name="Ferreira P."/>
            <person name="Findley K."/>
            <person name="Foster B."/>
            <person name="Gaskell J."/>
            <person name="Glotzer D."/>
            <person name="Gorecki P."/>
            <person name="Heitman J."/>
            <person name="Hesse C."/>
            <person name="Hori C."/>
            <person name="Igarashi K."/>
            <person name="Jurgens J.A."/>
            <person name="Kallen N."/>
            <person name="Kersten P."/>
            <person name="Kohler A."/>
            <person name="Kuees U."/>
            <person name="Kumar T.K.A."/>
            <person name="Kuo A."/>
            <person name="LaButti K."/>
            <person name="Larrondo L.F."/>
            <person name="Lindquist E."/>
            <person name="Ling A."/>
            <person name="Lombard V."/>
            <person name="Lucas S."/>
            <person name="Lundell T."/>
            <person name="Martin R."/>
            <person name="McLaughlin D.J."/>
            <person name="Morgenstern I."/>
            <person name="Morin E."/>
            <person name="Murat C."/>
            <person name="Nagy L.G."/>
            <person name="Nolan M."/>
            <person name="Ohm R.A."/>
            <person name="Patyshakuliyeva A."/>
            <person name="Rokas A."/>
            <person name="Ruiz-Duenas F.J."/>
            <person name="Sabat G."/>
            <person name="Salamov A."/>
            <person name="Samejima M."/>
            <person name="Schmutz J."/>
            <person name="Slot J.C."/>
            <person name="St John F."/>
            <person name="Stenlid J."/>
            <person name="Sun H."/>
            <person name="Sun S."/>
            <person name="Syed K."/>
            <person name="Tsang A."/>
            <person name="Wiebenga A."/>
            <person name="Young D."/>
            <person name="Pisabarro A."/>
            <person name="Eastwood D.C."/>
            <person name="Martin F."/>
            <person name="Cullen D."/>
            <person name="Grigoriev I.V."/>
            <person name="Hibbett D.S."/>
        </authorList>
    </citation>
    <scope>NUCLEOTIDE SEQUENCE [LARGE SCALE GENOMIC DNA]</scope>
    <source>
        <strain evidence="2">RWD-64-598 SS2</strain>
    </source>
</reference>
<dbReference type="RefSeq" id="XP_007769054.1">
    <property type="nucleotide sequence ID" value="XM_007770864.1"/>
</dbReference>
<name>A0A5M3MNN6_CONPW</name>
<dbReference type="GeneID" id="19207886"/>
<evidence type="ECO:0000313" key="2">
    <source>
        <dbReference type="Proteomes" id="UP000053558"/>
    </source>
</evidence>
<evidence type="ECO:0000313" key="1">
    <source>
        <dbReference type="EMBL" id="EIW80345.1"/>
    </source>
</evidence>
<gene>
    <name evidence="1" type="ORF">CONPUDRAFT_57577</name>
</gene>
<sequence length="61" mass="7110">WYGSGLNTHAMIQPRREFAVKVIELSSLWSSDLFGGYYPLFMLMPAYAPQFCFPSWRNCMP</sequence>
<accession>A0A5M3MNN6</accession>
<dbReference type="GO" id="GO:0016740">
    <property type="term" value="F:transferase activity"/>
    <property type="evidence" value="ECO:0007669"/>
    <property type="project" value="UniProtKB-KW"/>
</dbReference>
<dbReference type="KEGG" id="cput:CONPUDRAFT_57577"/>
<dbReference type="Proteomes" id="UP000053558">
    <property type="component" value="Unassembled WGS sequence"/>
</dbReference>
<keyword evidence="1" id="KW-0808">Transferase</keyword>
<feature type="non-terminal residue" evidence="1">
    <location>
        <position position="1"/>
    </location>
</feature>
<dbReference type="AlphaFoldDB" id="A0A5M3MNN6"/>
<keyword evidence="2" id="KW-1185">Reference proteome</keyword>